<evidence type="ECO:0000313" key="2">
    <source>
        <dbReference type="Proteomes" id="UP000789525"/>
    </source>
</evidence>
<evidence type="ECO:0000313" key="1">
    <source>
        <dbReference type="EMBL" id="CAG8452609.1"/>
    </source>
</evidence>
<gene>
    <name evidence="1" type="ORF">ACOLOM_LOCUS818</name>
</gene>
<reference evidence="1" key="1">
    <citation type="submission" date="2021-06" db="EMBL/GenBank/DDBJ databases">
        <authorList>
            <person name="Kallberg Y."/>
            <person name="Tangrot J."/>
            <person name="Rosling A."/>
        </authorList>
    </citation>
    <scope>NUCLEOTIDE SEQUENCE</scope>
    <source>
        <strain evidence="1">CL356</strain>
    </source>
</reference>
<keyword evidence="2" id="KW-1185">Reference proteome</keyword>
<accession>A0ACA9K5K5</accession>
<protein>
    <submittedName>
        <fullName evidence="1">7678_t:CDS:1</fullName>
    </submittedName>
</protein>
<name>A0ACA9K5K5_9GLOM</name>
<dbReference type="Proteomes" id="UP000789525">
    <property type="component" value="Unassembled WGS sequence"/>
</dbReference>
<dbReference type="EMBL" id="CAJVPT010000899">
    <property type="protein sequence ID" value="CAG8452609.1"/>
    <property type="molecule type" value="Genomic_DNA"/>
</dbReference>
<organism evidence="1 2">
    <name type="scientific">Acaulospora colombiana</name>
    <dbReference type="NCBI Taxonomy" id="27376"/>
    <lineage>
        <taxon>Eukaryota</taxon>
        <taxon>Fungi</taxon>
        <taxon>Fungi incertae sedis</taxon>
        <taxon>Mucoromycota</taxon>
        <taxon>Glomeromycotina</taxon>
        <taxon>Glomeromycetes</taxon>
        <taxon>Diversisporales</taxon>
        <taxon>Acaulosporaceae</taxon>
        <taxon>Acaulospora</taxon>
    </lineage>
</organism>
<sequence>MSANEHIRNTLTNIMPSQSNEMLSYEVFSDKSHIPNCLEGDNIFQEEPGKYDLDTVSVFVAKLYQLLDGDEYKEYLTWNETGDVFVICNMDEFAQNNQGETSPSSVYVNSKNGNITKDSPPHNLLTSFPESKDFVTHADKSDGDNAMRKRIAELTVTTENLRKDLKSISDIVNERLLPEVRSLTDDLQKHYTHLMELTQLVAYHSSPEDIQLLQEVSRGHSRHFPSHDFPSAKRARLDDKQTDSVKTERPNLSSPPVANVPTVPSSSVANVPTVPSSSVSTPYCDVFAPHSGNNLVNRPSPSAADPSTQGAPSASQPLTIPTDPHPAFNMSASSIIGEFQHPSHNAHSTNITSFNESWGTCPLIQDAVNTISGSFLFPTATSEHSPLLYSPSSNQQNSPVRSSQQHSPTSPAAPHPLSPAEYGDNTATASSSNDDHPNNGSNSPHNGDVIVAVSPTSTTSSPMSQ</sequence>
<comment type="caution">
    <text evidence="1">The sequence shown here is derived from an EMBL/GenBank/DDBJ whole genome shotgun (WGS) entry which is preliminary data.</text>
</comment>
<proteinExistence type="predicted"/>